<accession>A0ABQ7B8U8</accession>
<proteinExistence type="predicted"/>
<sequence length="78" mass="9116">MSIVTSDRVSLLNHVKPFKKTWKVEVKVLHSWTQHSNYTGGDYVQFILADKTGVKINDHMLSKLDGKTVFLFYYMYCL</sequence>
<evidence type="ECO:0000313" key="2">
    <source>
        <dbReference type="EMBL" id="KAF3528942.1"/>
    </source>
</evidence>
<gene>
    <name evidence="2" type="ORF">DY000_02043607</name>
</gene>
<organism evidence="2 3">
    <name type="scientific">Brassica cretica</name>
    <name type="common">Mustard</name>
    <dbReference type="NCBI Taxonomy" id="69181"/>
    <lineage>
        <taxon>Eukaryota</taxon>
        <taxon>Viridiplantae</taxon>
        <taxon>Streptophyta</taxon>
        <taxon>Embryophyta</taxon>
        <taxon>Tracheophyta</taxon>
        <taxon>Spermatophyta</taxon>
        <taxon>Magnoliopsida</taxon>
        <taxon>eudicotyledons</taxon>
        <taxon>Gunneridae</taxon>
        <taxon>Pentapetalae</taxon>
        <taxon>rosids</taxon>
        <taxon>malvids</taxon>
        <taxon>Brassicales</taxon>
        <taxon>Brassicaceae</taxon>
        <taxon>Brassiceae</taxon>
        <taxon>Brassica</taxon>
    </lineage>
</organism>
<comment type="caution">
    <text evidence="2">The sequence shown here is derived from an EMBL/GenBank/DDBJ whole genome shotgun (WGS) entry which is preliminary data.</text>
</comment>
<reference evidence="2 3" key="1">
    <citation type="journal article" date="2020" name="BMC Genomics">
        <title>Intraspecific diversification of the crop wild relative Brassica cretica Lam. using demographic model selection.</title>
        <authorList>
            <person name="Kioukis A."/>
            <person name="Michalopoulou V.A."/>
            <person name="Briers L."/>
            <person name="Pirintsos S."/>
            <person name="Studholme D.J."/>
            <person name="Pavlidis P."/>
            <person name="Sarris P.F."/>
        </authorList>
    </citation>
    <scope>NUCLEOTIDE SEQUENCE [LARGE SCALE GENOMIC DNA]</scope>
    <source>
        <strain evidence="3">cv. PFS-1207/04</strain>
    </source>
</reference>
<protein>
    <recommendedName>
        <fullName evidence="1">Replication protein A 70 kDa DNA-binding subunit B/D first OB fold domain-containing protein</fullName>
    </recommendedName>
</protein>
<dbReference type="InterPro" id="IPR003871">
    <property type="entry name" value="RFA1B/D_OB_1st"/>
</dbReference>
<dbReference type="EMBL" id="QGKV02001507">
    <property type="protein sequence ID" value="KAF3528942.1"/>
    <property type="molecule type" value="Genomic_DNA"/>
</dbReference>
<feature type="domain" description="Replication protein A 70 kDa DNA-binding subunit B/D first OB fold" evidence="1">
    <location>
        <begin position="11"/>
        <end position="59"/>
    </location>
</feature>
<evidence type="ECO:0000313" key="3">
    <source>
        <dbReference type="Proteomes" id="UP000266723"/>
    </source>
</evidence>
<evidence type="ECO:0000259" key="1">
    <source>
        <dbReference type="Pfam" id="PF02721"/>
    </source>
</evidence>
<keyword evidence="3" id="KW-1185">Reference proteome</keyword>
<name>A0ABQ7B8U8_BRACR</name>
<dbReference type="Pfam" id="PF02721">
    <property type="entry name" value="DUF223"/>
    <property type="match status" value="1"/>
</dbReference>
<dbReference type="Proteomes" id="UP000266723">
    <property type="component" value="Unassembled WGS sequence"/>
</dbReference>